<comment type="caution">
    <text evidence="2">The sequence shown here is derived from an EMBL/GenBank/DDBJ whole genome shotgun (WGS) entry which is preliminary data.</text>
</comment>
<feature type="transmembrane region" description="Helical" evidence="1">
    <location>
        <begin position="40"/>
        <end position="57"/>
    </location>
</feature>
<dbReference type="EMBL" id="BJUZ01000001">
    <property type="protein sequence ID" value="GEK93114.1"/>
    <property type="molecule type" value="Genomic_DNA"/>
</dbReference>
<evidence type="ECO:0000313" key="3">
    <source>
        <dbReference type="Proteomes" id="UP000321230"/>
    </source>
</evidence>
<name>A0A511AY41_9PROT</name>
<sequence length="59" mass="6473">MSRNRIVMMGASAFLMTVFLLAASITTTMDASGSIHLNYFWLVAALVSSLVFMYTFGKS</sequence>
<evidence type="ECO:0000313" key="2">
    <source>
        <dbReference type="EMBL" id="GEK93114.1"/>
    </source>
</evidence>
<dbReference type="AlphaFoldDB" id="A0A511AY41"/>
<keyword evidence="1" id="KW-0812">Transmembrane</keyword>
<gene>
    <name evidence="2" type="ORF">GWA01_08840</name>
</gene>
<protein>
    <submittedName>
        <fullName evidence="2">Uncharacterized protein</fullName>
    </submittedName>
</protein>
<dbReference type="Proteomes" id="UP000321230">
    <property type="component" value="Unassembled WGS sequence"/>
</dbReference>
<keyword evidence="3" id="KW-1185">Reference proteome</keyword>
<reference evidence="2 3" key="1">
    <citation type="submission" date="2019-07" db="EMBL/GenBank/DDBJ databases">
        <title>Whole genome shotgun sequence of Gluconobacter wancherniae NBRC 103581.</title>
        <authorList>
            <person name="Hosoyama A."/>
            <person name="Uohara A."/>
            <person name="Ohji S."/>
            <person name="Ichikawa N."/>
        </authorList>
    </citation>
    <scope>NUCLEOTIDE SEQUENCE [LARGE SCALE GENOMIC DNA]</scope>
    <source>
        <strain evidence="2 3">NBRC 103581</strain>
    </source>
</reference>
<keyword evidence="1" id="KW-1133">Transmembrane helix</keyword>
<evidence type="ECO:0000256" key="1">
    <source>
        <dbReference type="SAM" id="Phobius"/>
    </source>
</evidence>
<keyword evidence="1" id="KW-0472">Membrane</keyword>
<organism evidence="2 3">
    <name type="scientific">Gluconobacter wancherniae NBRC 103581</name>
    <dbReference type="NCBI Taxonomy" id="656744"/>
    <lineage>
        <taxon>Bacteria</taxon>
        <taxon>Pseudomonadati</taxon>
        <taxon>Pseudomonadota</taxon>
        <taxon>Alphaproteobacteria</taxon>
        <taxon>Acetobacterales</taxon>
        <taxon>Acetobacteraceae</taxon>
        <taxon>Gluconobacter</taxon>
    </lineage>
</organism>
<dbReference type="RefSeq" id="WP_146794387.1">
    <property type="nucleotide sequence ID" value="NZ_BARC01000004.1"/>
</dbReference>
<proteinExistence type="predicted"/>
<accession>A0A511AY41</accession>